<evidence type="ECO:0000256" key="5">
    <source>
        <dbReference type="ARBA" id="ARBA00022801"/>
    </source>
</evidence>
<dbReference type="EMBL" id="JBBJBU010000001">
    <property type="protein sequence ID" value="KAK7208252.1"/>
    <property type="molecule type" value="Genomic_DNA"/>
</dbReference>
<dbReference type="CDD" id="cd22749">
    <property type="entry name" value="Otubain_C65"/>
    <property type="match status" value="1"/>
</dbReference>
<dbReference type="InterPro" id="IPR038765">
    <property type="entry name" value="Papain-like_cys_pep_sf"/>
</dbReference>
<keyword evidence="4" id="KW-0833">Ubl conjugation pathway</keyword>
<dbReference type="PROSITE" id="PS50802">
    <property type="entry name" value="OTU"/>
    <property type="match status" value="1"/>
</dbReference>
<evidence type="ECO:0000256" key="2">
    <source>
        <dbReference type="ARBA" id="ARBA00012759"/>
    </source>
</evidence>
<accession>A0ABR1FEH5</accession>
<evidence type="ECO:0000256" key="7">
    <source>
        <dbReference type="SAM" id="MobiDB-lite"/>
    </source>
</evidence>
<evidence type="ECO:0000259" key="8">
    <source>
        <dbReference type="PROSITE" id="PS50802"/>
    </source>
</evidence>
<organism evidence="9 10">
    <name type="scientific">Myxozyma melibiosi</name>
    <dbReference type="NCBI Taxonomy" id="54550"/>
    <lineage>
        <taxon>Eukaryota</taxon>
        <taxon>Fungi</taxon>
        <taxon>Dikarya</taxon>
        <taxon>Ascomycota</taxon>
        <taxon>Saccharomycotina</taxon>
        <taxon>Lipomycetes</taxon>
        <taxon>Lipomycetales</taxon>
        <taxon>Lipomycetaceae</taxon>
        <taxon>Myxozyma</taxon>
    </lineage>
</organism>
<proteinExistence type="predicted"/>
<dbReference type="InterPro" id="IPR042468">
    <property type="entry name" value="Peptidase_C65_otubain_sub1"/>
</dbReference>
<evidence type="ECO:0000256" key="1">
    <source>
        <dbReference type="ARBA" id="ARBA00000707"/>
    </source>
</evidence>
<protein>
    <recommendedName>
        <fullName evidence="2">ubiquitinyl hydrolase 1</fullName>
        <ecNumber evidence="2">3.4.19.12</ecNumber>
    </recommendedName>
</protein>
<keyword evidence="3" id="KW-0645">Protease</keyword>
<feature type="region of interest" description="Disordered" evidence="7">
    <location>
        <begin position="1"/>
        <end position="22"/>
    </location>
</feature>
<dbReference type="Gene3D" id="1.20.1300.20">
    <property type="entry name" value="Peptidase C65 Otubain, subdomain 2"/>
    <property type="match status" value="1"/>
</dbReference>
<gene>
    <name evidence="9" type="ORF">BZA70DRAFT_41512</name>
</gene>
<keyword evidence="10" id="KW-1185">Reference proteome</keyword>
<dbReference type="PANTHER" id="PTHR12931:SF15">
    <property type="entry name" value="UBIQUITIN THIOESTERASE OTUBAIN-LIKE"/>
    <property type="match status" value="1"/>
</dbReference>
<evidence type="ECO:0000256" key="6">
    <source>
        <dbReference type="ARBA" id="ARBA00022807"/>
    </source>
</evidence>
<sequence>MMSGQDSEVNQDDTSAGTINPSDYVTEELDDVTILRLTQEIKDHEASKTPLVGELKPISVLLDEYADSTFRAKIKALGGGSTGYRPIRGDGNCAWRAFAFRFFEFAQSYAPDQIAELKSRIMSLTKLLNEAGYNENGYIDFVEETESLFDRLPGLTTETLVSEFNNMEVSSAVIVHFRLLAAAYVKTHAEDYMPFIDDGEGTTIEEYCNRQIEAFAVEADHLALSALVNAVGVADLGVVYMDRSEGEDAVVHTFEPMSASAKERMKIDLLYRPGHYDIFYR</sequence>
<dbReference type="InterPro" id="IPR019400">
    <property type="entry name" value="Peptidase_C65_otubain"/>
</dbReference>
<feature type="domain" description="OTU" evidence="8">
    <location>
        <begin position="82"/>
        <end position="281"/>
    </location>
</feature>
<evidence type="ECO:0000313" key="10">
    <source>
        <dbReference type="Proteomes" id="UP001498771"/>
    </source>
</evidence>
<evidence type="ECO:0000256" key="4">
    <source>
        <dbReference type="ARBA" id="ARBA00022786"/>
    </source>
</evidence>
<dbReference type="EC" id="3.4.19.12" evidence="2"/>
<evidence type="ECO:0000256" key="3">
    <source>
        <dbReference type="ARBA" id="ARBA00022670"/>
    </source>
</evidence>
<dbReference type="PANTHER" id="PTHR12931">
    <property type="entry name" value="UBIQUITIN THIOLESTERASE PROTEIN OTUB"/>
    <property type="match status" value="1"/>
</dbReference>
<dbReference type="Proteomes" id="UP001498771">
    <property type="component" value="Unassembled WGS sequence"/>
</dbReference>
<reference evidence="9 10" key="1">
    <citation type="submission" date="2024-03" db="EMBL/GenBank/DDBJ databases">
        <title>Genome-scale model development and genomic sequencing of the oleaginous clade Lipomyces.</title>
        <authorList>
            <consortium name="Lawrence Berkeley National Laboratory"/>
            <person name="Czajka J.J."/>
            <person name="Han Y."/>
            <person name="Kim J."/>
            <person name="Mondo S.J."/>
            <person name="Hofstad B.A."/>
            <person name="Robles A."/>
            <person name="Haridas S."/>
            <person name="Riley R."/>
            <person name="LaButti K."/>
            <person name="Pangilinan J."/>
            <person name="Andreopoulos W."/>
            <person name="Lipzen A."/>
            <person name="Yan J."/>
            <person name="Wang M."/>
            <person name="Ng V."/>
            <person name="Grigoriev I.V."/>
            <person name="Spatafora J.W."/>
            <person name="Magnuson J.K."/>
            <person name="Baker S.E."/>
            <person name="Pomraning K.R."/>
        </authorList>
    </citation>
    <scope>NUCLEOTIDE SEQUENCE [LARGE SCALE GENOMIC DNA]</scope>
    <source>
        <strain evidence="9 10">Phaff 52-87</strain>
    </source>
</reference>
<dbReference type="SUPFAM" id="SSF54001">
    <property type="entry name" value="Cysteine proteinases"/>
    <property type="match status" value="1"/>
</dbReference>
<dbReference type="Pfam" id="PF10275">
    <property type="entry name" value="Peptidase_C65"/>
    <property type="match status" value="1"/>
</dbReference>
<name>A0ABR1FEH5_9ASCO</name>
<dbReference type="Gene3D" id="3.30.200.60">
    <property type="entry name" value="Peptidase C65 Otubain, subdomain 1"/>
    <property type="match status" value="1"/>
</dbReference>
<dbReference type="RefSeq" id="XP_064771285.1">
    <property type="nucleotide sequence ID" value="XM_064915099.1"/>
</dbReference>
<dbReference type="InterPro" id="IPR003323">
    <property type="entry name" value="OTU_dom"/>
</dbReference>
<keyword evidence="6" id="KW-0788">Thiol protease</keyword>
<evidence type="ECO:0000313" key="9">
    <source>
        <dbReference type="EMBL" id="KAK7208252.1"/>
    </source>
</evidence>
<comment type="catalytic activity">
    <reaction evidence="1">
        <text>Thiol-dependent hydrolysis of ester, thioester, amide, peptide and isopeptide bonds formed by the C-terminal Gly of ubiquitin (a 76-residue protein attached to proteins as an intracellular targeting signal).</text>
        <dbReference type="EC" id="3.4.19.12"/>
    </reaction>
</comment>
<dbReference type="InterPro" id="IPR042467">
    <property type="entry name" value="Peptidase_C65_otubain_sub2"/>
</dbReference>
<keyword evidence="5" id="KW-0378">Hydrolase</keyword>
<comment type="caution">
    <text evidence="9">The sequence shown here is derived from an EMBL/GenBank/DDBJ whole genome shotgun (WGS) entry which is preliminary data.</text>
</comment>
<dbReference type="GeneID" id="90040611"/>